<dbReference type="GO" id="GO:0016787">
    <property type="term" value="F:hydrolase activity"/>
    <property type="evidence" value="ECO:0007669"/>
    <property type="project" value="UniProtKB-KW"/>
</dbReference>
<dbReference type="PANTHER" id="PTHR11487">
    <property type="entry name" value="THIOESTERASE"/>
    <property type="match status" value="1"/>
</dbReference>
<gene>
    <name evidence="4" type="ORF">AAFH96_13555</name>
</gene>
<dbReference type="SUPFAM" id="SSF53474">
    <property type="entry name" value="alpha/beta-Hydrolases"/>
    <property type="match status" value="1"/>
</dbReference>
<organism evidence="4 5">
    <name type="scientific">Polymorphospora lycopeni</name>
    <dbReference type="NCBI Taxonomy" id="3140240"/>
    <lineage>
        <taxon>Bacteria</taxon>
        <taxon>Bacillati</taxon>
        <taxon>Actinomycetota</taxon>
        <taxon>Actinomycetes</taxon>
        <taxon>Micromonosporales</taxon>
        <taxon>Micromonosporaceae</taxon>
        <taxon>Polymorphospora</taxon>
    </lineage>
</organism>
<keyword evidence="5" id="KW-1185">Reference proteome</keyword>
<evidence type="ECO:0000313" key="4">
    <source>
        <dbReference type="EMBL" id="MFB6394126.1"/>
    </source>
</evidence>
<evidence type="ECO:0000313" key="5">
    <source>
        <dbReference type="Proteomes" id="UP001582793"/>
    </source>
</evidence>
<comment type="similarity">
    <text evidence="1">Belongs to the thioesterase family.</text>
</comment>
<dbReference type="InterPro" id="IPR029058">
    <property type="entry name" value="AB_hydrolase_fold"/>
</dbReference>
<name>A0ABV5CSX7_9ACTN</name>
<evidence type="ECO:0000256" key="1">
    <source>
        <dbReference type="ARBA" id="ARBA00007169"/>
    </source>
</evidence>
<comment type="caution">
    <text evidence="4">The sequence shown here is derived from an EMBL/GenBank/DDBJ whole genome shotgun (WGS) entry which is preliminary data.</text>
</comment>
<dbReference type="Gene3D" id="3.40.50.1820">
    <property type="entry name" value="alpha/beta hydrolase"/>
    <property type="match status" value="1"/>
</dbReference>
<dbReference type="PANTHER" id="PTHR11487:SF0">
    <property type="entry name" value="S-ACYL FATTY ACID SYNTHASE THIOESTERASE, MEDIUM CHAIN"/>
    <property type="match status" value="1"/>
</dbReference>
<dbReference type="EMBL" id="JBCGDC010000031">
    <property type="protein sequence ID" value="MFB6394126.1"/>
    <property type="molecule type" value="Genomic_DNA"/>
</dbReference>
<dbReference type="Pfam" id="PF00975">
    <property type="entry name" value="Thioesterase"/>
    <property type="match status" value="1"/>
</dbReference>
<feature type="domain" description="Thioesterase TesA-like" evidence="3">
    <location>
        <begin position="24"/>
        <end position="246"/>
    </location>
</feature>
<dbReference type="InterPro" id="IPR012223">
    <property type="entry name" value="TEII"/>
</dbReference>
<proteinExistence type="inferred from homology"/>
<dbReference type="RefSeq" id="WP_375734363.1">
    <property type="nucleotide sequence ID" value="NZ_JBCGDC010000031.1"/>
</dbReference>
<reference evidence="4 5" key="1">
    <citation type="submission" date="2024-04" db="EMBL/GenBank/DDBJ databases">
        <title>Polymorphospora sp. isolated from Baiyangdian Lake in Xiong'an New Area.</title>
        <authorList>
            <person name="Zhang X."/>
            <person name="Liu J."/>
        </authorList>
    </citation>
    <scope>NUCLEOTIDE SEQUENCE [LARGE SCALE GENOMIC DNA]</scope>
    <source>
        <strain evidence="4 5">2-325</strain>
    </source>
</reference>
<sequence length="261" mass="28486">MSGTTLGPWLRRYQHRPAAAVRLLCFPHAGGGAGTFRAWDVLLPPSVELVSVQYPGREDRFADPLVDDMDELTAQVAAAIARIIDRPYLVFGHSMGSAVAYETVQRLRRYGVPEPDWLFVSGRPAPGDVTGGDVHLRDDDGLCAELGRLGGTDDVVLADSELRRAVLRYVRNDYRLIETYRPTPAAALSCPVAVLRGGDDPELSADQAHGWARTTTGKLDVRTFPGDHFYLVPQRRAVVATIVGKLDPVLARAPHGWPSTP</sequence>
<evidence type="ECO:0000259" key="3">
    <source>
        <dbReference type="SMART" id="SM00824"/>
    </source>
</evidence>
<accession>A0ABV5CSX7</accession>
<evidence type="ECO:0000256" key="2">
    <source>
        <dbReference type="ARBA" id="ARBA00022801"/>
    </source>
</evidence>
<dbReference type="InterPro" id="IPR020802">
    <property type="entry name" value="TesA-like"/>
</dbReference>
<dbReference type="Proteomes" id="UP001582793">
    <property type="component" value="Unassembled WGS sequence"/>
</dbReference>
<protein>
    <submittedName>
        <fullName evidence="4">Alpha/beta fold hydrolase</fullName>
    </submittedName>
</protein>
<keyword evidence="2 4" id="KW-0378">Hydrolase</keyword>
<dbReference type="SMART" id="SM00824">
    <property type="entry name" value="PKS_TE"/>
    <property type="match status" value="1"/>
</dbReference>
<dbReference type="InterPro" id="IPR001031">
    <property type="entry name" value="Thioesterase"/>
</dbReference>